<reference evidence="17" key="2">
    <citation type="submission" date="2025-09" db="UniProtKB">
        <authorList>
            <consortium name="Ensembl"/>
        </authorList>
    </citation>
    <scope>IDENTIFICATION</scope>
</reference>
<dbReference type="GO" id="GO:0005737">
    <property type="term" value="C:cytoplasm"/>
    <property type="evidence" value="ECO:0007669"/>
    <property type="project" value="UniProtKB-UniRule"/>
</dbReference>
<evidence type="ECO:0000256" key="7">
    <source>
        <dbReference type="ARBA" id="ARBA00022777"/>
    </source>
</evidence>
<feature type="binding site" evidence="13">
    <location>
        <position position="114"/>
    </location>
    <ligand>
        <name>ATP</name>
        <dbReference type="ChEBI" id="CHEBI:30616"/>
    </ligand>
</feature>
<dbReference type="PROSITE" id="PS00108">
    <property type="entry name" value="PROTEIN_KINASE_ST"/>
    <property type="match status" value="1"/>
</dbReference>
<dbReference type="InterPro" id="IPR008271">
    <property type="entry name" value="Ser/Thr_kinase_AS"/>
</dbReference>
<dbReference type="InterPro" id="IPR051138">
    <property type="entry name" value="PIM_Ser/Thr_kinase"/>
</dbReference>
<evidence type="ECO:0000256" key="13">
    <source>
        <dbReference type="PIRSR" id="PIRSR037993-2"/>
    </source>
</evidence>
<organism evidence="17 18">
    <name type="scientific">Kryptolebias marmoratus</name>
    <name type="common">Mangrove killifish</name>
    <name type="synonym">Rivulus marmoratus</name>
    <dbReference type="NCBI Taxonomy" id="37003"/>
    <lineage>
        <taxon>Eukaryota</taxon>
        <taxon>Metazoa</taxon>
        <taxon>Chordata</taxon>
        <taxon>Craniata</taxon>
        <taxon>Vertebrata</taxon>
        <taxon>Euteleostomi</taxon>
        <taxon>Actinopterygii</taxon>
        <taxon>Neopterygii</taxon>
        <taxon>Teleostei</taxon>
        <taxon>Neoteleostei</taxon>
        <taxon>Acanthomorphata</taxon>
        <taxon>Ovalentaria</taxon>
        <taxon>Atherinomorphae</taxon>
        <taxon>Cyprinodontiformes</taxon>
        <taxon>Rivulidae</taxon>
        <taxon>Kryptolebias</taxon>
    </lineage>
</organism>
<keyword evidence="8 11" id="KW-0067">ATP-binding</keyword>
<dbReference type="GO" id="GO:0005524">
    <property type="term" value="F:ATP binding"/>
    <property type="evidence" value="ECO:0007669"/>
    <property type="project" value="UniProtKB-UniRule"/>
</dbReference>
<evidence type="ECO:0000256" key="9">
    <source>
        <dbReference type="ARBA" id="ARBA00047899"/>
    </source>
</evidence>
<dbReference type="PANTHER" id="PTHR22984">
    <property type="entry name" value="SERINE/THREONINE-PROTEIN KINASE PIM"/>
    <property type="match status" value="1"/>
</dbReference>
<proteinExistence type="inferred from homology"/>
<evidence type="ECO:0000256" key="11">
    <source>
        <dbReference type="PIRNR" id="PIRNR037993"/>
    </source>
</evidence>
<dbReference type="STRING" id="37003.ENSKMAP00000008641"/>
<keyword evidence="7 11" id="KW-0418">Kinase</keyword>
<comment type="catalytic activity">
    <reaction evidence="9 11">
        <text>L-threonyl-[protein] + ATP = O-phospho-L-threonyl-[protein] + ADP + H(+)</text>
        <dbReference type="Rhea" id="RHEA:46608"/>
        <dbReference type="Rhea" id="RHEA-COMP:11060"/>
        <dbReference type="Rhea" id="RHEA-COMP:11605"/>
        <dbReference type="ChEBI" id="CHEBI:15378"/>
        <dbReference type="ChEBI" id="CHEBI:30013"/>
        <dbReference type="ChEBI" id="CHEBI:30616"/>
        <dbReference type="ChEBI" id="CHEBI:61977"/>
        <dbReference type="ChEBI" id="CHEBI:456216"/>
        <dbReference type="EC" id="2.7.11.1"/>
    </reaction>
</comment>
<dbReference type="Gene3D" id="1.10.510.10">
    <property type="entry name" value="Transferase(Phosphotransferase) domain 1"/>
    <property type="match status" value="1"/>
</dbReference>
<dbReference type="PANTHER" id="PTHR22984:SF23">
    <property type="entry name" value="SERINE_THREONINE-PROTEIN KINASE PIM-2"/>
    <property type="match status" value="1"/>
</dbReference>
<dbReference type="InterPro" id="IPR011009">
    <property type="entry name" value="Kinase-like_dom_sf"/>
</dbReference>
<evidence type="ECO:0000256" key="15">
    <source>
        <dbReference type="SAM" id="MobiDB-lite"/>
    </source>
</evidence>
<comment type="function">
    <text evidence="11">Proto-oncogene with serine/threonine kinase activity involved in cell survival and cell proliferation.</text>
</comment>
<evidence type="ECO:0000313" key="17">
    <source>
        <dbReference type="Ensembl" id="ENSKMAP00000008641.1"/>
    </source>
</evidence>
<evidence type="ECO:0000259" key="16">
    <source>
        <dbReference type="PROSITE" id="PS50011"/>
    </source>
</evidence>
<protein>
    <recommendedName>
        <fullName evidence="11">Serine/threonine-protein kinase</fullName>
        <ecNumber evidence="11">2.7.11.1</ecNumber>
    </recommendedName>
</protein>
<dbReference type="AlphaFoldDB" id="A0A3Q2ZXJ1"/>
<accession>A0A3Q2ZXJ1</accession>
<sequence>MLEKRTVELQVEEDGGKNGKEPFCSQYRCGPLLGSGGFGSVFSGQRLSDGLQVAIKQISSDRVQQWTRLPSELRPVPMEIALLQRLSEVGGHGGVIRMLDWFEVEGRGFLLVMERPPQCQDLFDFITERGALPERLALRFFRQIVEALQFVHAHGVVHRDIKDENIVVDTRTLEVKIIDFGSGAPLKETAYDEFEGTRVYSPPEWIQARSYGAVPLSVWSLGVLLFNMVCGDIPFERDQEIVMATPIFTRHVSKECQALIRWCLSYRPEDRPSLEDILSHPWMEGGEEEEEEEEHVSLPSASL</sequence>
<dbReference type="SUPFAM" id="SSF56112">
    <property type="entry name" value="Protein kinase-like (PK-like)"/>
    <property type="match status" value="1"/>
</dbReference>
<evidence type="ECO:0000256" key="1">
    <source>
        <dbReference type="ARBA" id="ARBA00005505"/>
    </source>
</evidence>
<dbReference type="SMART" id="SM00220">
    <property type="entry name" value="S_TKc"/>
    <property type="match status" value="1"/>
</dbReference>
<dbReference type="PROSITE" id="PS00107">
    <property type="entry name" value="PROTEIN_KINASE_ATP"/>
    <property type="match status" value="1"/>
</dbReference>
<dbReference type="Proteomes" id="UP000264800">
    <property type="component" value="Unplaced"/>
</dbReference>
<dbReference type="KEGG" id="kmr:108251659"/>
<dbReference type="EC" id="2.7.11.1" evidence="11"/>
<dbReference type="GO" id="GO:0043066">
    <property type="term" value="P:negative regulation of apoptotic process"/>
    <property type="evidence" value="ECO:0007669"/>
    <property type="project" value="UniProtKB-UniRule"/>
</dbReference>
<dbReference type="InterPro" id="IPR000719">
    <property type="entry name" value="Prot_kinase_dom"/>
</dbReference>
<feature type="region of interest" description="Disordered" evidence="15">
    <location>
        <begin position="279"/>
        <end position="303"/>
    </location>
</feature>
<keyword evidence="18" id="KW-1185">Reference proteome</keyword>
<evidence type="ECO:0000256" key="8">
    <source>
        <dbReference type="ARBA" id="ARBA00022840"/>
    </source>
</evidence>
<keyword evidence="2 11" id="KW-0723">Serine/threonine-protein kinase</keyword>
<keyword evidence="5" id="KW-0053">Apoptosis</keyword>
<dbReference type="OMA" id="IRWCLSF"/>
<dbReference type="PIRSF" id="PIRSF037993">
    <property type="entry name" value="STPK_Pim-1"/>
    <property type="match status" value="1"/>
</dbReference>
<dbReference type="FunFam" id="3.30.200.20:FF:000363">
    <property type="entry name" value="Serine/threonine-protein kinase"/>
    <property type="match status" value="1"/>
</dbReference>
<feature type="binding site" evidence="13">
    <location>
        <begin position="33"/>
        <end position="41"/>
    </location>
    <ligand>
        <name>ATP</name>
        <dbReference type="ChEBI" id="CHEBI:30616"/>
    </ligand>
</feature>
<evidence type="ECO:0000256" key="14">
    <source>
        <dbReference type="PROSITE-ProRule" id="PRU10141"/>
    </source>
</evidence>
<keyword evidence="4 11" id="KW-0808">Transferase</keyword>
<evidence type="ECO:0000256" key="3">
    <source>
        <dbReference type="ARBA" id="ARBA00022553"/>
    </source>
</evidence>
<dbReference type="OrthoDB" id="10252171at2759"/>
<dbReference type="GO" id="GO:0006915">
    <property type="term" value="P:apoptotic process"/>
    <property type="evidence" value="ECO:0007669"/>
    <property type="project" value="UniProtKB-KW"/>
</dbReference>
<evidence type="ECO:0000313" key="18">
    <source>
        <dbReference type="Proteomes" id="UP000264800"/>
    </source>
</evidence>
<feature type="binding site" evidence="13">
    <location>
        <position position="121"/>
    </location>
    <ligand>
        <name>ATP</name>
        <dbReference type="ChEBI" id="CHEBI:30616"/>
    </ligand>
</feature>
<feature type="domain" description="Protein kinase" evidence="16">
    <location>
        <begin position="27"/>
        <end position="283"/>
    </location>
</feature>
<dbReference type="GO" id="GO:0004674">
    <property type="term" value="F:protein serine/threonine kinase activity"/>
    <property type="evidence" value="ECO:0007669"/>
    <property type="project" value="UniProtKB-UniRule"/>
</dbReference>
<dbReference type="GeneTree" id="ENSGT00940000163427"/>
<dbReference type="Gene3D" id="3.30.200.20">
    <property type="entry name" value="Phosphorylase Kinase, domain 1"/>
    <property type="match status" value="1"/>
</dbReference>
<evidence type="ECO:0000256" key="6">
    <source>
        <dbReference type="ARBA" id="ARBA00022741"/>
    </source>
</evidence>
<feature type="active site" description="Proton acceptor" evidence="12">
    <location>
        <position position="160"/>
    </location>
</feature>
<dbReference type="InterPro" id="IPR017348">
    <property type="entry name" value="PIM1/2/3"/>
</dbReference>
<comment type="catalytic activity">
    <reaction evidence="10 11">
        <text>L-seryl-[protein] + ATP = O-phospho-L-seryl-[protein] + ADP + H(+)</text>
        <dbReference type="Rhea" id="RHEA:17989"/>
        <dbReference type="Rhea" id="RHEA-COMP:9863"/>
        <dbReference type="Rhea" id="RHEA-COMP:11604"/>
        <dbReference type="ChEBI" id="CHEBI:15378"/>
        <dbReference type="ChEBI" id="CHEBI:29999"/>
        <dbReference type="ChEBI" id="CHEBI:30616"/>
        <dbReference type="ChEBI" id="CHEBI:83421"/>
        <dbReference type="ChEBI" id="CHEBI:456216"/>
        <dbReference type="EC" id="2.7.11.1"/>
    </reaction>
</comment>
<evidence type="ECO:0000256" key="2">
    <source>
        <dbReference type="ARBA" id="ARBA00022527"/>
    </source>
</evidence>
<reference evidence="17" key="1">
    <citation type="submission" date="2025-08" db="UniProtKB">
        <authorList>
            <consortium name="Ensembl"/>
        </authorList>
    </citation>
    <scope>IDENTIFICATION</scope>
</reference>
<dbReference type="GeneID" id="108251659"/>
<evidence type="ECO:0000256" key="10">
    <source>
        <dbReference type="ARBA" id="ARBA00048679"/>
    </source>
</evidence>
<name>A0A3Q2ZXJ1_KRYMA</name>
<dbReference type="RefSeq" id="XP_017297518.1">
    <property type="nucleotide sequence ID" value="XM_017442029.3"/>
</dbReference>
<dbReference type="InterPro" id="IPR017441">
    <property type="entry name" value="Protein_kinase_ATP_BS"/>
</dbReference>
<evidence type="ECO:0000256" key="12">
    <source>
        <dbReference type="PIRSR" id="PIRSR037993-1"/>
    </source>
</evidence>
<feature type="binding site" evidence="13 14">
    <location>
        <position position="56"/>
    </location>
    <ligand>
        <name>ATP</name>
        <dbReference type="ChEBI" id="CHEBI:30616"/>
    </ligand>
</feature>
<dbReference type="GO" id="GO:0106310">
    <property type="term" value="F:protein serine kinase activity"/>
    <property type="evidence" value="ECO:0007669"/>
    <property type="project" value="UniProtKB-UniRule"/>
</dbReference>
<keyword evidence="3" id="KW-0597">Phosphoprotein</keyword>
<evidence type="ECO:0000256" key="5">
    <source>
        <dbReference type="ARBA" id="ARBA00022703"/>
    </source>
</evidence>
<feature type="compositionally biased region" description="Acidic residues" evidence="15">
    <location>
        <begin position="285"/>
        <end position="294"/>
    </location>
</feature>
<evidence type="ECO:0000256" key="4">
    <source>
        <dbReference type="ARBA" id="ARBA00022679"/>
    </source>
</evidence>
<dbReference type="Ensembl" id="ENSKMAT00000008773.1">
    <property type="protein sequence ID" value="ENSKMAP00000008641.1"/>
    <property type="gene ID" value="ENSKMAG00000006493.1"/>
</dbReference>
<dbReference type="PROSITE" id="PS50011">
    <property type="entry name" value="PROTEIN_KINASE_DOM"/>
    <property type="match status" value="1"/>
</dbReference>
<keyword evidence="6 11" id="KW-0547">Nucleotide-binding</keyword>
<dbReference type="Pfam" id="PF00069">
    <property type="entry name" value="Pkinase"/>
    <property type="match status" value="1"/>
</dbReference>
<comment type="similarity">
    <text evidence="1 11">Belongs to the protein kinase superfamily. CAMK Ser/Thr protein kinase family. PIM subfamily.</text>
</comment>